<sequence>MLLFEISMASYNDGSFYSFAGDAFATTGAVIAGCAVSAATDCMSFEGIMKTVGLPPGVAAGTNTGIIPGAIL</sequence>
<name>A0A914NLK1_MELIC</name>
<evidence type="ECO:0000313" key="1">
    <source>
        <dbReference type="Proteomes" id="UP000887563"/>
    </source>
</evidence>
<dbReference type="WBParaSite" id="Minc3s05940g39066">
    <property type="protein sequence ID" value="Minc3s05940g39066"/>
    <property type="gene ID" value="Minc3s05940g39066"/>
</dbReference>
<protein>
    <submittedName>
        <fullName evidence="2">Uncharacterized protein</fullName>
    </submittedName>
</protein>
<reference evidence="2" key="1">
    <citation type="submission" date="2022-11" db="UniProtKB">
        <authorList>
            <consortium name="WormBaseParasite"/>
        </authorList>
    </citation>
    <scope>IDENTIFICATION</scope>
</reference>
<organism evidence="1 2">
    <name type="scientific">Meloidogyne incognita</name>
    <name type="common">Southern root-knot nematode worm</name>
    <name type="synonym">Oxyuris incognita</name>
    <dbReference type="NCBI Taxonomy" id="6306"/>
    <lineage>
        <taxon>Eukaryota</taxon>
        <taxon>Metazoa</taxon>
        <taxon>Ecdysozoa</taxon>
        <taxon>Nematoda</taxon>
        <taxon>Chromadorea</taxon>
        <taxon>Rhabditida</taxon>
        <taxon>Tylenchina</taxon>
        <taxon>Tylenchomorpha</taxon>
        <taxon>Tylenchoidea</taxon>
        <taxon>Meloidogynidae</taxon>
        <taxon>Meloidogyninae</taxon>
        <taxon>Meloidogyne</taxon>
        <taxon>Meloidogyne incognita group</taxon>
    </lineage>
</organism>
<proteinExistence type="predicted"/>
<accession>A0A914NLK1</accession>
<dbReference type="AlphaFoldDB" id="A0A914NLK1"/>
<keyword evidence="1" id="KW-1185">Reference proteome</keyword>
<dbReference type="Proteomes" id="UP000887563">
    <property type="component" value="Unplaced"/>
</dbReference>
<evidence type="ECO:0000313" key="2">
    <source>
        <dbReference type="WBParaSite" id="Minc3s05940g39066"/>
    </source>
</evidence>